<proteinExistence type="predicted"/>
<dbReference type="Proteomes" id="UP000219182">
    <property type="component" value="Unassembled WGS sequence"/>
</dbReference>
<organism evidence="1 2">
    <name type="scientific">Mesorhizobium sanjuanii</name>
    <dbReference type="NCBI Taxonomy" id="2037900"/>
    <lineage>
        <taxon>Bacteria</taxon>
        <taxon>Pseudomonadati</taxon>
        <taxon>Pseudomonadota</taxon>
        <taxon>Alphaproteobacteria</taxon>
        <taxon>Hyphomicrobiales</taxon>
        <taxon>Phyllobacteriaceae</taxon>
        <taxon>Mesorhizobium</taxon>
    </lineage>
</organism>
<name>A0A2A6F8W9_9HYPH</name>
<reference evidence="1 2" key="1">
    <citation type="submission" date="2017-09" db="EMBL/GenBank/DDBJ databases">
        <title>Mesorhizobum sanjuanii sp. nov. isolated from nodules of Lotus tenuis in saline-alkaline lowlands of Flooding Pampa.</title>
        <authorList>
            <person name="Sannazzaro A.I."/>
            <person name="Torres Tejerizo G.A."/>
            <person name="Fontana F."/>
            <person name="Cumpa Velazquez L.M."/>
            <person name="Hansen L."/>
            <person name="Pistorio M."/>
            <person name="Estrella M.J."/>
        </authorList>
    </citation>
    <scope>NUCLEOTIDE SEQUENCE [LARGE SCALE GENOMIC DNA]</scope>
    <source>
        <strain evidence="1 2">BSA136</strain>
    </source>
</reference>
<evidence type="ECO:0000313" key="1">
    <source>
        <dbReference type="EMBL" id="PDQ18155.1"/>
    </source>
</evidence>
<feature type="non-terminal residue" evidence="1">
    <location>
        <position position="138"/>
    </location>
</feature>
<comment type="caution">
    <text evidence="1">The sequence shown here is derived from an EMBL/GenBank/DDBJ whole genome shotgun (WGS) entry which is preliminary data.</text>
</comment>
<evidence type="ECO:0000313" key="2">
    <source>
        <dbReference type="Proteomes" id="UP000219182"/>
    </source>
</evidence>
<gene>
    <name evidence="1" type="ORF">CN311_26160</name>
</gene>
<keyword evidence="2" id="KW-1185">Reference proteome</keyword>
<dbReference type="RefSeq" id="WP_133117265.1">
    <property type="nucleotide sequence ID" value="NZ_NWQG01000202.1"/>
</dbReference>
<dbReference type="AlphaFoldDB" id="A0A2A6F8W9"/>
<sequence length="138" mass="14667">MKMFKRILRIALYTLLVVVAAVVGALVVLTKTERGRANLAGMISTMASSDDRKVTVSGIDGIWSGALTVDHVVLEDREGAWLVARKLAVDWSPLALLSKNFSADRIAAGRIELARLPVAGTQPSQGGATTLPVSVDIK</sequence>
<dbReference type="EMBL" id="NWQG01000202">
    <property type="protein sequence ID" value="PDQ18155.1"/>
    <property type="molecule type" value="Genomic_DNA"/>
</dbReference>
<accession>A0A2A6F8W9</accession>
<evidence type="ECO:0008006" key="3">
    <source>
        <dbReference type="Google" id="ProtNLM"/>
    </source>
</evidence>
<protein>
    <recommendedName>
        <fullName evidence="3">Translocation/assembly module TamB</fullName>
    </recommendedName>
</protein>